<feature type="region of interest" description="Disordered" evidence="1">
    <location>
        <begin position="153"/>
        <end position="414"/>
    </location>
</feature>
<dbReference type="EMBL" id="DS027058">
    <property type="protein sequence ID" value="EAW08907.1"/>
    <property type="molecule type" value="Genomic_DNA"/>
</dbReference>
<feature type="compositionally biased region" description="Low complexity" evidence="1">
    <location>
        <begin position="793"/>
        <end position="815"/>
    </location>
</feature>
<dbReference type="GeneID" id="4702164"/>
<feature type="compositionally biased region" description="Basic and acidic residues" evidence="1">
    <location>
        <begin position="346"/>
        <end position="355"/>
    </location>
</feature>
<feature type="region of interest" description="Disordered" evidence="1">
    <location>
        <begin position="471"/>
        <end position="599"/>
    </location>
</feature>
<dbReference type="Proteomes" id="UP000006701">
    <property type="component" value="Unassembled WGS sequence"/>
</dbReference>
<feature type="region of interest" description="Disordered" evidence="1">
    <location>
        <begin position="424"/>
        <end position="443"/>
    </location>
</feature>
<dbReference type="RefSeq" id="XP_001270333.1">
    <property type="nucleotide sequence ID" value="XM_001270332.1"/>
</dbReference>
<feature type="compositionally biased region" description="Basic and acidic residues" evidence="1">
    <location>
        <begin position="527"/>
        <end position="536"/>
    </location>
</feature>
<dbReference type="AlphaFoldDB" id="A1CMX0"/>
<sequence>MSKDDMTELDHSLQIESVSSAPSQTTSAREILKAGQRRLWQLAQRQWKATDPNTKVEEASRYLHALQEEVFLPLSEPKKPGPKMNSEPAKFGSRATTNFNFKSSSRRDVEQIGQPWLENPLEISDTHDSLGGELSALDLGQLTSLVEAVVASPPRFNDANSPPDQSLVNTSNGQQAGTSESRQHTGARRELAPSFEPNGRQCDEQVGSAPTNPEQENKGNRDQIPAVLVPGKRSSSSDKTKHKKSQASDALATKDNPVQPREKSTSSKPAAPRDGPTPSVQTLKLFPDTLPPRISSKSALRIPNSRVLGKEAGNSAMAPGAQQKRGPVTTKSKAEKSYLMPMTLPEHQHESEKSSDSSSSKSGKPCSEPARSPIYPNFPLPNNSRRPASLPMGTIDSFPLPAPKRPLPSLPEPISALNTARHQSIPASHKMHRDSDNPLETVPATKACSTNKTGKCLSANNQAALPRLRFDEKDLRTYQQDDSKEETIPMPYGEESFVKAGQSREERVRALRQRDMVANRVYIKGPETPHTEKKNQTIDSPGSPRSLGRGPYSSDSNETSSQPWGGDRRDASSSIPASPPRLPLPAQLGREMSFDRRHCSSPTDFIKVLGERREPSSLPVSKRSSLLDCSNSTRSTGVLYEMAAGTSNISKRAESPLPSSDDECMGNNAPASELRQAISKNFRRRAQHTFEDLSLNRSRNSKTPTIPSHVEPLTPRRQSSRGFENFSPQSHNSRSSYSSHGLPGQSNNAVHALNSLEGRIAQLEHQNKILQAALFAALDAGVKHNLEGVPGGLTTSGSAAASSSGAERSSLSSTDRSTRGHRRTRSARHSRMKKTVRRPESWIDSPGSSNQSDYQSDDSLGVRDLEDMIEDLEVNWMTEEPKTRRM</sequence>
<proteinExistence type="predicted"/>
<feature type="region of interest" description="Disordered" evidence="1">
    <location>
        <begin position="793"/>
        <end position="864"/>
    </location>
</feature>
<dbReference type="OrthoDB" id="4188047at2759"/>
<gene>
    <name evidence="2" type="ORF">ACLA_098490</name>
</gene>
<feature type="compositionally biased region" description="Polar residues" evidence="1">
    <location>
        <begin position="553"/>
        <end position="563"/>
    </location>
</feature>
<feature type="compositionally biased region" description="Polar residues" evidence="1">
    <location>
        <begin position="695"/>
        <end position="706"/>
    </location>
</feature>
<feature type="compositionally biased region" description="Polar residues" evidence="1">
    <location>
        <begin position="94"/>
        <end position="103"/>
    </location>
</feature>
<accession>A1CMX0</accession>
<evidence type="ECO:0000313" key="2">
    <source>
        <dbReference type="EMBL" id="EAW08907.1"/>
    </source>
</evidence>
<feature type="compositionally biased region" description="Basic and acidic residues" evidence="1">
    <location>
        <begin position="502"/>
        <end position="517"/>
    </location>
</feature>
<dbReference type="OMA" id="SEHYQPT"/>
<name>A1CMX0_ASPCL</name>
<organism evidence="2 3">
    <name type="scientific">Aspergillus clavatus (strain ATCC 1007 / CBS 513.65 / DSM 816 / NCTC 3887 / NRRL 1 / QM 1276 / 107)</name>
    <dbReference type="NCBI Taxonomy" id="344612"/>
    <lineage>
        <taxon>Eukaryota</taxon>
        <taxon>Fungi</taxon>
        <taxon>Dikarya</taxon>
        <taxon>Ascomycota</taxon>
        <taxon>Pezizomycotina</taxon>
        <taxon>Eurotiomycetes</taxon>
        <taxon>Eurotiomycetidae</taxon>
        <taxon>Eurotiales</taxon>
        <taxon>Aspergillaceae</taxon>
        <taxon>Aspergillus</taxon>
        <taxon>Aspergillus subgen. Fumigati</taxon>
    </lineage>
</organism>
<feature type="compositionally biased region" description="Low complexity" evidence="1">
    <location>
        <begin position="356"/>
        <end position="368"/>
    </location>
</feature>
<feature type="compositionally biased region" description="Pro residues" evidence="1">
    <location>
        <begin position="400"/>
        <end position="411"/>
    </location>
</feature>
<evidence type="ECO:0000313" key="3">
    <source>
        <dbReference type="Proteomes" id="UP000006701"/>
    </source>
</evidence>
<evidence type="ECO:0000256" key="1">
    <source>
        <dbReference type="SAM" id="MobiDB-lite"/>
    </source>
</evidence>
<protein>
    <submittedName>
        <fullName evidence="2">Uncharacterized protein</fullName>
    </submittedName>
</protein>
<feature type="region of interest" description="Disordered" evidence="1">
    <location>
        <begin position="689"/>
        <end position="748"/>
    </location>
</feature>
<feature type="region of interest" description="Disordered" evidence="1">
    <location>
        <begin position="1"/>
        <end position="28"/>
    </location>
</feature>
<feature type="compositionally biased region" description="Basic and acidic residues" evidence="1">
    <location>
        <begin position="181"/>
        <end position="191"/>
    </location>
</feature>
<dbReference type="eggNOG" id="ENOG502RNWE">
    <property type="taxonomic scope" value="Eukaryota"/>
</dbReference>
<feature type="compositionally biased region" description="Basic and acidic residues" evidence="1">
    <location>
        <begin position="1"/>
        <end position="13"/>
    </location>
</feature>
<feature type="compositionally biased region" description="Polar residues" evidence="1">
    <location>
        <begin position="158"/>
        <end position="180"/>
    </location>
</feature>
<feature type="compositionally biased region" description="Basic residues" evidence="1">
    <location>
        <begin position="819"/>
        <end position="836"/>
    </location>
</feature>
<feature type="compositionally biased region" description="Basic and acidic residues" evidence="1">
    <location>
        <begin position="471"/>
        <end position="487"/>
    </location>
</feature>
<feature type="compositionally biased region" description="Low complexity" evidence="1">
    <location>
        <begin position="727"/>
        <end position="739"/>
    </location>
</feature>
<feature type="compositionally biased region" description="Polar residues" evidence="1">
    <location>
        <begin position="14"/>
        <end position="28"/>
    </location>
</feature>
<dbReference type="KEGG" id="act:ACLA_098490"/>
<feature type="compositionally biased region" description="Low complexity" evidence="1">
    <location>
        <begin position="848"/>
        <end position="859"/>
    </location>
</feature>
<reference evidence="2 3" key="1">
    <citation type="journal article" date="2008" name="PLoS Genet.">
        <title>Genomic islands in the pathogenic filamentous fungus Aspergillus fumigatus.</title>
        <authorList>
            <person name="Fedorova N.D."/>
            <person name="Khaldi N."/>
            <person name="Joardar V.S."/>
            <person name="Maiti R."/>
            <person name="Amedeo P."/>
            <person name="Anderson M.J."/>
            <person name="Crabtree J."/>
            <person name="Silva J.C."/>
            <person name="Badger J.H."/>
            <person name="Albarraq A."/>
            <person name="Angiuoli S."/>
            <person name="Bussey H."/>
            <person name="Bowyer P."/>
            <person name="Cotty P.J."/>
            <person name="Dyer P.S."/>
            <person name="Egan A."/>
            <person name="Galens K."/>
            <person name="Fraser-Liggett C.M."/>
            <person name="Haas B.J."/>
            <person name="Inman J.M."/>
            <person name="Kent R."/>
            <person name="Lemieux S."/>
            <person name="Malavazi I."/>
            <person name="Orvis J."/>
            <person name="Roemer T."/>
            <person name="Ronning C.M."/>
            <person name="Sundaram J.P."/>
            <person name="Sutton G."/>
            <person name="Turner G."/>
            <person name="Venter J.C."/>
            <person name="White O.R."/>
            <person name="Whitty B.R."/>
            <person name="Youngman P."/>
            <person name="Wolfe K.H."/>
            <person name="Goldman G.H."/>
            <person name="Wortman J.R."/>
            <person name="Jiang B."/>
            <person name="Denning D.W."/>
            <person name="Nierman W.C."/>
        </authorList>
    </citation>
    <scope>NUCLEOTIDE SEQUENCE [LARGE SCALE GENOMIC DNA]</scope>
    <source>
        <strain evidence="3">ATCC 1007 / CBS 513.65 / DSM 816 / NCTC 3887 / NRRL 1</strain>
    </source>
</reference>
<dbReference type="VEuPathDB" id="FungiDB:ACLA_098490"/>
<dbReference type="HOGENOM" id="CLU_010506_0_0_1"/>
<feature type="region of interest" description="Disordered" evidence="1">
    <location>
        <begin position="73"/>
        <end position="107"/>
    </location>
</feature>
<keyword evidence="3" id="KW-1185">Reference proteome</keyword>